<feature type="transmembrane region" description="Helical" evidence="1">
    <location>
        <begin position="273"/>
        <end position="298"/>
    </location>
</feature>
<keyword evidence="3" id="KW-1185">Reference proteome</keyword>
<evidence type="ECO:0000313" key="3">
    <source>
        <dbReference type="Proteomes" id="UP000318422"/>
    </source>
</evidence>
<evidence type="ECO:0000313" key="2">
    <source>
        <dbReference type="EMBL" id="GEC95350.1"/>
    </source>
</evidence>
<accession>A0A4Y4CXQ7</accession>
<dbReference type="AlphaFoldDB" id="A0A4Y4CXQ7"/>
<keyword evidence="1" id="KW-1133">Transmembrane helix</keyword>
<name>A0A4Y4CXQ7_ZOORA</name>
<keyword evidence="1" id="KW-0472">Membrane</keyword>
<protein>
    <submittedName>
        <fullName evidence="2">Uncharacterized protein</fullName>
    </submittedName>
</protein>
<proteinExistence type="predicted"/>
<evidence type="ECO:0000256" key="1">
    <source>
        <dbReference type="SAM" id="Phobius"/>
    </source>
</evidence>
<dbReference type="Proteomes" id="UP000318422">
    <property type="component" value="Unassembled WGS sequence"/>
</dbReference>
<comment type="caution">
    <text evidence="2">The sequence shown here is derived from an EMBL/GenBank/DDBJ whole genome shotgun (WGS) entry which is preliminary data.</text>
</comment>
<organism evidence="2 3">
    <name type="scientific">Zoogloea ramigera</name>
    <dbReference type="NCBI Taxonomy" id="350"/>
    <lineage>
        <taxon>Bacteria</taxon>
        <taxon>Pseudomonadati</taxon>
        <taxon>Pseudomonadota</taxon>
        <taxon>Betaproteobacteria</taxon>
        <taxon>Rhodocyclales</taxon>
        <taxon>Zoogloeaceae</taxon>
        <taxon>Zoogloea</taxon>
    </lineage>
</organism>
<reference evidence="2 3" key="1">
    <citation type="submission" date="2019-06" db="EMBL/GenBank/DDBJ databases">
        <title>Whole genome shotgun sequence of Zoogloea ramigera NBRC 15342.</title>
        <authorList>
            <person name="Hosoyama A."/>
            <person name="Uohara A."/>
            <person name="Ohji S."/>
            <person name="Ichikawa N."/>
        </authorList>
    </citation>
    <scope>NUCLEOTIDE SEQUENCE [LARGE SCALE GENOMIC DNA]</scope>
    <source>
        <strain evidence="2 3">NBRC 15342</strain>
    </source>
</reference>
<gene>
    <name evidence="2" type="ORF">ZRA01_14230</name>
</gene>
<keyword evidence="1" id="KW-0812">Transmembrane</keyword>
<dbReference type="EMBL" id="BJNV01000017">
    <property type="protein sequence ID" value="GEC95350.1"/>
    <property type="molecule type" value="Genomic_DNA"/>
</dbReference>
<sequence>MAEQSNFDNAGFFRDFRQPASVPAWQRGASTTGAQPYLEVFGSTLDQDFELDTPVALALIPQLASTDPDAALALMTVLMPPRQSLPPDEYFNKMLAALKDSTVGGGNVLGTFGASTEAALVAAWKRSASRHMQAILSGDAQSIKISPHVKIHAHKIGKAGDLRKGAQLIVRVTGLPTTVVRKLDVPFAIRPDARSYAVRIGARDVARLEQGATAIAQARINSSQAVRFAKGGVLAFAPSAAIDFYASYTSTSGAADLSKDFFVRSARSQSGNALALGAGMLAVAAVGAVGAPAILLALGTGIVVQAAWVTLGGDDAAGDLVKGWLD</sequence>